<dbReference type="Proteomes" id="UP000014254">
    <property type="component" value="Unassembled WGS sequence"/>
</dbReference>
<dbReference type="EMBL" id="KE124019">
    <property type="protein sequence ID" value="EPB85165.1"/>
    <property type="molecule type" value="Genomic_DNA"/>
</dbReference>
<gene>
    <name evidence="1" type="ORF">HMPREF1544_08059</name>
</gene>
<sequence length="155" mass="17806">MTTALMLDQYNSVKASLSPLTTPDDTFRIPDIKRFALSETEMTAALQDKKLDQLVEDCSHHRRVNNTNDKDEKSKLNSNIKSRRRILIMRALKDKYARVIDDMENFMDVDDDEKKCLNEEKLLQKYGQHTQQNEAISDVSTQLSSRLLSSPSVIA</sequence>
<keyword evidence="2" id="KW-1185">Reference proteome</keyword>
<proteinExistence type="predicted"/>
<dbReference type="InParanoid" id="S2JZ98"/>
<reference evidence="2" key="1">
    <citation type="submission" date="2013-05" db="EMBL/GenBank/DDBJ databases">
        <title>The Genome sequence of Mucor circinelloides f. circinelloides 1006PhL.</title>
        <authorList>
            <consortium name="The Broad Institute Genomics Platform"/>
            <person name="Cuomo C."/>
            <person name="Earl A."/>
            <person name="Findley K."/>
            <person name="Lee S.C."/>
            <person name="Walker B."/>
            <person name="Young S."/>
            <person name="Zeng Q."/>
            <person name="Gargeya S."/>
            <person name="Fitzgerald M."/>
            <person name="Haas B."/>
            <person name="Abouelleil A."/>
            <person name="Allen A.W."/>
            <person name="Alvarado L."/>
            <person name="Arachchi H.M."/>
            <person name="Berlin A.M."/>
            <person name="Chapman S.B."/>
            <person name="Gainer-Dewar J."/>
            <person name="Goldberg J."/>
            <person name="Griggs A."/>
            <person name="Gujja S."/>
            <person name="Hansen M."/>
            <person name="Howarth C."/>
            <person name="Imamovic A."/>
            <person name="Ireland A."/>
            <person name="Larimer J."/>
            <person name="McCowan C."/>
            <person name="Murphy C."/>
            <person name="Pearson M."/>
            <person name="Poon T.W."/>
            <person name="Priest M."/>
            <person name="Roberts A."/>
            <person name="Saif S."/>
            <person name="Shea T."/>
            <person name="Sisk P."/>
            <person name="Sykes S."/>
            <person name="Wortman J."/>
            <person name="Nusbaum C."/>
            <person name="Birren B."/>
        </authorList>
    </citation>
    <scope>NUCLEOTIDE SEQUENCE [LARGE SCALE GENOMIC DNA]</scope>
    <source>
        <strain evidence="2">1006PhL</strain>
    </source>
</reference>
<protein>
    <submittedName>
        <fullName evidence="1">Uncharacterized protein</fullName>
    </submittedName>
</protein>
<accession>S2JZ98</accession>
<dbReference type="OrthoDB" id="10297332at2759"/>
<dbReference type="AlphaFoldDB" id="S2JZ98"/>
<name>S2JZ98_MUCC1</name>
<organism evidence="1 2">
    <name type="scientific">Mucor circinelloides f. circinelloides (strain 1006PhL)</name>
    <name type="common">Mucormycosis agent</name>
    <name type="synonym">Calyptromyces circinelloides</name>
    <dbReference type="NCBI Taxonomy" id="1220926"/>
    <lineage>
        <taxon>Eukaryota</taxon>
        <taxon>Fungi</taxon>
        <taxon>Fungi incertae sedis</taxon>
        <taxon>Mucoromycota</taxon>
        <taxon>Mucoromycotina</taxon>
        <taxon>Mucoromycetes</taxon>
        <taxon>Mucorales</taxon>
        <taxon>Mucorineae</taxon>
        <taxon>Mucoraceae</taxon>
        <taxon>Mucor</taxon>
    </lineage>
</organism>
<evidence type="ECO:0000313" key="2">
    <source>
        <dbReference type="Proteomes" id="UP000014254"/>
    </source>
</evidence>
<dbReference type="VEuPathDB" id="FungiDB:HMPREF1544_08059"/>
<evidence type="ECO:0000313" key="1">
    <source>
        <dbReference type="EMBL" id="EPB85165.1"/>
    </source>
</evidence>